<dbReference type="SUPFAM" id="SSF52266">
    <property type="entry name" value="SGNH hydrolase"/>
    <property type="match status" value="1"/>
</dbReference>
<dbReference type="InterPro" id="IPR050879">
    <property type="entry name" value="Acyltransferase_3"/>
</dbReference>
<dbReference type="PANTHER" id="PTHR23028:SF53">
    <property type="entry name" value="ACYL_TRANSF_3 DOMAIN-CONTAINING PROTEIN"/>
    <property type="match status" value="1"/>
</dbReference>
<evidence type="ECO:0000256" key="1">
    <source>
        <dbReference type="ARBA" id="ARBA00004651"/>
    </source>
</evidence>
<evidence type="ECO:0000313" key="12">
    <source>
        <dbReference type="EMBL" id="QAY67051.1"/>
    </source>
</evidence>
<keyword evidence="7 10" id="KW-0472">Membrane</keyword>
<dbReference type="Pfam" id="PF01757">
    <property type="entry name" value="Acyl_transf_3"/>
    <property type="match status" value="1"/>
</dbReference>
<comment type="subcellular location">
    <subcellularLocation>
        <location evidence="1">Cell membrane</location>
        <topology evidence="1">Multi-pass membrane protein</topology>
    </subcellularLocation>
</comment>
<dbReference type="EMBL" id="CP035492">
    <property type="protein sequence ID" value="QAY67051.1"/>
    <property type="molecule type" value="Genomic_DNA"/>
</dbReference>
<proteinExistence type="inferred from homology"/>
<evidence type="ECO:0000256" key="10">
    <source>
        <dbReference type="SAM" id="Phobius"/>
    </source>
</evidence>
<feature type="domain" description="Acyltransferase 3" evidence="11">
    <location>
        <begin position="13"/>
        <end position="350"/>
    </location>
</feature>
<keyword evidence="6 10" id="KW-1133">Transmembrane helix</keyword>
<name>A0A4V0YFA7_9BACL</name>
<feature type="transmembrane region" description="Helical" evidence="10">
    <location>
        <begin position="172"/>
        <end position="192"/>
    </location>
</feature>
<feature type="transmembrane region" description="Helical" evidence="10">
    <location>
        <begin position="265"/>
        <end position="286"/>
    </location>
</feature>
<feature type="transmembrane region" description="Helical" evidence="10">
    <location>
        <begin position="239"/>
        <end position="259"/>
    </location>
</feature>
<feature type="region of interest" description="Disordered" evidence="9">
    <location>
        <begin position="440"/>
        <end position="552"/>
    </location>
</feature>
<sequence length="704" mass="74872">MPRPVNNSGKYFPGLDGLRAIAVLAVIVYHLGFKGAPGGLLGVGIFFTLSGYLITDLMIGERRRNGRINMSRFWLRRARRLLPAMLLMIAGVSGWLLWADPSRLSSLRGEIAASVFYVANWRQIFHHVSYFESFGPPSPFGHLWSLAVEEQFYLLWPLLLMLLVWLLPKRGFLACCALVLAAGSAAAMAVLYEPGVDPSRVYYGTDTRAFGMLIGSALAFVWPSWKISSAAKVSRTARIVLDSVGLAGLAAIVLMILKVGQYDPFLYQGGMVVLSLATAAVVAVAVHPASRIGSLLGIQPLKWLGVRSYGIYLWHYPIIVLSTPAIDTGDGHWQRSLLQLAATLLAAAMSWKWIEEPIRHGALGKLWKRLAGRQRSRIPAFAAAIGVAIVVLCSFAGLYKLQPEDAKAASVDAGETSGLMDEGRTVSWDTAVEDWVDHVTPPVMPDETAPPSPSPGTAPPPAEAPPQQHKPSPAAPSAAGSGKAEPSPAPTAPPAASAAPDDGGKGQEASAPPAQGSADPAGGSGAAGGGTAATPPPPESSQPPVQEVRSGKKVTAIGDSIMIDIEPYLSKMLPGIRIDGKIGRQFREAQDIVDGLAKDGKLGNEVIIGLGSNGAFTQKQLNKLLDSLSGVDQVLLVNTRVPRDWQDTVNEMLADTAKKYDNVQLVDWYSASEGMDSYFAKDGVHLNKSGSAAYASLVVKALND</sequence>
<evidence type="ECO:0000256" key="7">
    <source>
        <dbReference type="ARBA" id="ARBA00023136"/>
    </source>
</evidence>
<evidence type="ECO:0000256" key="5">
    <source>
        <dbReference type="ARBA" id="ARBA00022692"/>
    </source>
</evidence>
<dbReference type="OrthoDB" id="9796461at2"/>
<feature type="transmembrane region" description="Helical" evidence="10">
    <location>
        <begin position="207"/>
        <end position="227"/>
    </location>
</feature>
<feature type="transmembrane region" description="Helical" evidence="10">
    <location>
        <begin position="39"/>
        <end position="60"/>
    </location>
</feature>
<gene>
    <name evidence="12" type="ORF">ET464_12235</name>
</gene>
<feature type="compositionally biased region" description="Pro residues" evidence="9">
    <location>
        <begin position="442"/>
        <end position="464"/>
    </location>
</feature>
<dbReference type="KEGG" id="pprt:ET464_12235"/>
<feature type="transmembrane region" description="Helical" evidence="10">
    <location>
        <begin position="12"/>
        <end position="33"/>
    </location>
</feature>
<evidence type="ECO:0000256" key="6">
    <source>
        <dbReference type="ARBA" id="ARBA00022989"/>
    </source>
</evidence>
<dbReference type="AlphaFoldDB" id="A0A4V0YFA7"/>
<evidence type="ECO:0000256" key="4">
    <source>
        <dbReference type="ARBA" id="ARBA00022679"/>
    </source>
</evidence>
<feature type="transmembrane region" description="Helical" evidence="10">
    <location>
        <begin position="378"/>
        <end position="399"/>
    </location>
</feature>
<evidence type="ECO:0000313" key="13">
    <source>
        <dbReference type="Proteomes" id="UP000293568"/>
    </source>
</evidence>
<evidence type="ECO:0000256" key="3">
    <source>
        <dbReference type="ARBA" id="ARBA00022475"/>
    </source>
</evidence>
<evidence type="ECO:0000256" key="8">
    <source>
        <dbReference type="ARBA" id="ARBA00023315"/>
    </source>
</evidence>
<evidence type="ECO:0000256" key="2">
    <source>
        <dbReference type="ARBA" id="ARBA00007400"/>
    </source>
</evidence>
<protein>
    <submittedName>
        <fullName evidence="12">Acetyltransferase</fullName>
    </submittedName>
</protein>
<keyword evidence="5 10" id="KW-0812">Transmembrane</keyword>
<feature type="transmembrane region" description="Helical" evidence="10">
    <location>
        <begin position="151"/>
        <end position="167"/>
    </location>
</feature>
<dbReference type="InterPro" id="IPR002656">
    <property type="entry name" value="Acyl_transf_3_dom"/>
</dbReference>
<feature type="transmembrane region" description="Helical" evidence="10">
    <location>
        <begin position="81"/>
        <end position="98"/>
    </location>
</feature>
<accession>A0A4V0YFA7</accession>
<organism evidence="12 13">
    <name type="scientific">Paenibacillus protaetiae</name>
    <dbReference type="NCBI Taxonomy" id="2509456"/>
    <lineage>
        <taxon>Bacteria</taxon>
        <taxon>Bacillati</taxon>
        <taxon>Bacillota</taxon>
        <taxon>Bacilli</taxon>
        <taxon>Bacillales</taxon>
        <taxon>Paenibacillaceae</taxon>
        <taxon>Paenibacillus</taxon>
    </lineage>
</organism>
<feature type="compositionally biased region" description="Low complexity" evidence="9">
    <location>
        <begin position="465"/>
        <end position="486"/>
    </location>
</feature>
<dbReference type="CDD" id="cd01840">
    <property type="entry name" value="SGNH_hydrolase_yrhL_like"/>
    <property type="match status" value="1"/>
</dbReference>
<comment type="similarity">
    <text evidence="2">Belongs to the acyltransferase 3 family.</text>
</comment>
<dbReference type="GO" id="GO:0005886">
    <property type="term" value="C:plasma membrane"/>
    <property type="evidence" value="ECO:0007669"/>
    <property type="project" value="UniProtKB-SubCell"/>
</dbReference>
<dbReference type="PANTHER" id="PTHR23028">
    <property type="entry name" value="ACETYLTRANSFERASE"/>
    <property type="match status" value="1"/>
</dbReference>
<keyword evidence="13" id="KW-1185">Reference proteome</keyword>
<reference evidence="12 13" key="1">
    <citation type="submission" date="2019-01" db="EMBL/GenBank/DDBJ databases">
        <title>Genome sequencing of strain FW100M-2.</title>
        <authorList>
            <person name="Heo J."/>
            <person name="Kim S.-J."/>
            <person name="Kim J.-S."/>
            <person name="Hong S.-B."/>
            <person name="Kwon S.-W."/>
        </authorList>
    </citation>
    <scope>NUCLEOTIDE SEQUENCE [LARGE SCALE GENOMIC DNA]</scope>
    <source>
        <strain evidence="12 13">FW100M-2</strain>
    </source>
</reference>
<dbReference type="RefSeq" id="WP_129441270.1">
    <property type="nucleotide sequence ID" value="NZ_CP035492.1"/>
</dbReference>
<feature type="compositionally biased region" description="Low complexity" evidence="9">
    <location>
        <begin position="509"/>
        <end position="521"/>
    </location>
</feature>
<evidence type="ECO:0000256" key="9">
    <source>
        <dbReference type="SAM" id="MobiDB-lite"/>
    </source>
</evidence>
<dbReference type="Gene3D" id="3.40.50.1110">
    <property type="entry name" value="SGNH hydrolase"/>
    <property type="match status" value="1"/>
</dbReference>
<keyword evidence="8" id="KW-0012">Acyltransferase</keyword>
<dbReference type="GO" id="GO:0009103">
    <property type="term" value="P:lipopolysaccharide biosynthetic process"/>
    <property type="evidence" value="ECO:0007669"/>
    <property type="project" value="TreeGrafter"/>
</dbReference>
<dbReference type="Proteomes" id="UP000293568">
    <property type="component" value="Chromosome"/>
</dbReference>
<keyword evidence="4 12" id="KW-0808">Transferase</keyword>
<evidence type="ECO:0000259" key="11">
    <source>
        <dbReference type="Pfam" id="PF01757"/>
    </source>
</evidence>
<dbReference type="GO" id="GO:0016747">
    <property type="term" value="F:acyltransferase activity, transferring groups other than amino-acyl groups"/>
    <property type="evidence" value="ECO:0007669"/>
    <property type="project" value="InterPro"/>
</dbReference>
<keyword evidence="3" id="KW-1003">Cell membrane</keyword>
<feature type="compositionally biased region" description="Gly residues" evidence="9">
    <location>
        <begin position="522"/>
        <end position="531"/>
    </location>
</feature>
<dbReference type="InterPro" id="IPR036514">
    <property type="entry name" value="SGNH_hydro_sf"/>
</dbReference>